<protein>
    <submittedName>
        <fullName evidence="1">Uncharacterized protein</fullName>
    </submittedName>
</protein>
<dbReference type="Proteomes" id="UP000054279">
    <property type="component" value="Unassembled WGS sequence"/>
</dbReference>
<dbReference type="EMBL" id="KN837305">
    <property type="protein sequence ID" value="KIJ28474.1"/>
    <property type="molecule type" value="Genomic_DNA"/>
</dbReference>
<proteinExistence type="predicted"/>
<dbReference type="OrthoDB" id="3026155at2759"/>
<dbReference type="HOGENOM" id="CLU_692928_0_0_1"/>
<sequence>MNIDLDQLKVSLAPVKAQLGSDEVLKGLKTLLNDPAMIDQIAQPARRDAALVAENTIIVKDSFVQGQMDIDNLRDRPESLSSSWRNLSQSFTTNTTNAVSVARKTIDFYNDFNTALGKIEMVDTNFEKLKTLVSETVQVTDLSQHTGLFSHVCSSKDPLGAVLATDSQKLSQTYTDIKGGILEYQVSFQSWVDIFIAETDKTIQECYAEIDRLQGEISKCFRLESQAASIEDALAEITGIPEWLWWIIAGLLSGIGFVSVEAARQALVEIRNEQERLRALKSSVLDNANKAARLSTALTSAKNTLKLLSVRIADITDGLASFAMEWAKYHHDIVLIAEEMQAAADSATINSLIARLKLLSTSLSVLTSQLALYVTIVTITGDFLPSSEPVAQD</sequence>
<gene>
    <name evidence="1" type="ORF">M422DRAFT_54606</name>
</gene>
<dbReference type="Gene3D" id="1.20.1170.10">
    <property type="match status" value="1"/>
</dbReference>
<keyword evidence="2" id="KW-1185">Reference proteome</keyword>
<accession>A0A0C9U2U5</accession>
<evidence type="ECO:0000313" key="1">
    <source>
        <dbReference type="EMBL" id="KIJ28474.1"/>
    </source>
</evidence>
<reference evidence="1 2" key="1">
    <citation type="submission" date="2014-06" db="EMBL/GenBank/DDBJ databases">
        <title>Evolutionary Origins and Diversification of the Mycorrhizal Mutualists.</title>
        <authorList>
            <consortium name="DOE Joint Genome Institute"/>
            <consortium name="Mycorrhizal Genomics Consortium"/>
            <person name="Kohler A."/>
            <person name="Kuo A."/>
            <person name="Nagy L.G."/>
            <person name="Floudas D."/>
            <person name="Copeland A."/>
            <person name="Barry K.W."/>
            <person name="Cichocki N."/>
            <person name="Veneault-Fourrey C."/>
            <person name="LaButti K."/>
            <person name="Lindquist E.A."/>
            <person name="Lipzen A."/>
            <person name="Lundell T."/>
            <person name="Morin E."/>
            <person name="Murat C."/>
            <person name="Riley R."/>
            <person name="Ohm R."/>
            <person name="Sun H."/>
            <person name="Tunlid A."/>
            <person name="Henrissat B."/>
            <person name="Grigoriev I.V."/>
            <person name="Hibbett D.S."/>
            <person name="Martin F."/>
        </authorList>
    </citation>
    <scope>NUCLEOTIDE SEQUENCE [LARGE SCALE GENOMIC DNA]</scope>
    <source>
        <strain evidence="1 2">SS14</strain>
    </source>
</reference>
<evidence type="ECO:0000313" key="2">
    <source>
        <dbReference type="Proteomes" id="UP000054279"/>
    </source>
</evidence>
<dbReference type="AlphaFoldDB" id="A0A0C9U2U5"/>
<dbReference type="SUPFAM" id="SSF58100">
    <property type="entry name" value="Bacterial hemolysins"/>
    <property type="match status" value="1"/>
</dbReference>
<name>A0A0C9U2U5_SPHS4</name>
<organism evidence="1 2">
    <name type="scientific">Sphaerobolus stellatus (strain SS14)</name>
    <dbReference type="NCBI Taxonomy" id="990650"/>
    <lineage>
        <taxon>Eukaryota</taxon>
        <taxon>Fungi</taxon>
        <taxon>Dikarya</taxon>
        <taxon>Basidiomycota</taxon>
        <taxon>Agaricomycotina</taxon>
        <taxon>Agaricomycetes</taxon>
        <taxon>Phallomycetidae</taxon>
        <taxon>Geastrales</taxon>
        <taxon>Sphaerobolaceae</taxon>
        <taxon>Sphaerobolus</taxon>
    </lineage>
</organism>